<reference evidence="1" key="2">
    <citation type="journal article" date="2022" name="New Phytol.">
        <title>Evolutionary transition to the ectomycorrhizal habit in the genomes of a hyperdiverse lineage of mushroom-forming fungi.</title>
        <authorList>
            <person name="Looney B."/>
            <person name="Miyauchi S."/>
            <person name="Morin E."/>
            <person name="Drula E."/>
            <person name="Courty P.E."/>
            <person name="Kohler A."/>
            <person name="Kuo A."/>
            <person name="LaButti K."/>
            <person name="Pangilinan J."/>
            <person name="Lipzen A."/>
            <person name="Riley R."/>
            <person name="Andreopoulos W."/>
            <person name="He G."/>
            <person name="Johnson J."/>
            <person name="Nolan M."/>
            <person name="Tritt A."/>
            <person name="Barry K.W."/>
            <person name="Grigoriev I.V."/>
            <person name="Nagy L.G."/>
            <person name="Hibbett D."/>
            <person name="Henrissat B."/>
            <person name="Matheny P.B."/>
            <person name="Labbe J."/>
            <person name="Martin F.M."/>
        </authorList>
    </citation>
    <scope>NUCLEOTIDE SEQUENCE</scope>
    <source>
        <strain evidence="1">HHB10654</strain>
    </source>
</reference>
<proteinExistence type="predicted"/>
<sequence length="224" mass="24634">MKSQIAAAMDVLWAKERVTKFAARKNSDAAPSLSLAFRIIRRFEFKENLNIDSGQLMVALIKAMPAGGRRLQFEGSLERRPLVGHRAEDGQLRAAEKGATGILILSRKGTVPAPISFSLGIIRIECKPRCELTTLTITSPNMKLQEGKADTYGAVDHMHLEASLAKGVRRVGVRGAEAESLREPGLAVTLRGEGVSNFPETLDVEFMHATCCVTRRHVLRDKRD</sequence>
<dbReference type="EMBL" id="MU277214">
    <property type="protein sequence ID" value="KAI0061194.1"/>
    <property type="molecule type" value="Genomic_DNA"/>
</dbReference>
<evidence type="ECO:0000313" key="1">
    <source>
        <dbReference type="EMBL" id="KAI0061194.1"/>
    </source>
</evidence>
<accession>A0ACB8SX76</accession>
<protein>
    <submittedName>
        <fullName evidence="1">Uncharacterized protein</fullName>
    </submittedName>
</protein>
<reference evidence="1" key="1">
    <citation type="submission" date="2021-03" db="EMBL/GenBank/DDBJ databases">
        <authorList>
            <consortium name="DOE Joint Genome Institute"/>
            <person name="Ahrendt S."/>
            <person name="Looney B.P."/>
            <person name="Miyauchi S."/>
            <person name="Morin E."/>
            <person name="Drula E."/>
            <person name="Courty P.E."/>
            <person name="Chicoki N."/>
            <person name="Fauchery L."/>
            <person name="Kohler A."/>
            <person name="Kuo A."/>
            <person name="Labutti K."/>
            <person name="Pangilinan J."/>
            <person name="Lipzen A."/>
            <person name="Riley R."/>
            <person name="Andreopoulos W."/>
            <person name="He G."/>
            <person name="Johnson J."/>
            <person name="Barry K.W."/>
            <person name="Grigoriev I.V."/>
            <person name="Nagy L."/>
            <person name="Hibbett D."/>
            <person name="Henrissat B."/>
            <person name="Matheny P.B."/>
            <person name="Labbe J."/>
            <person name="Martin F."/>
        </authorList>
    </citation>
    <scope>NUCLEOTIDE SEQUENCE</scope>
    <source>
        <strain evidence="1">HHB10654</strain>
    </source>
</reference>
<dbReference type="Proteomes" id="UP000814140">
    <property type="component" value="Unassembled WGS sequence"/>
</dbReference>
<evidence type="ECO:0000313" key="2">
    <source>
        <dbReference type="Proteomes" id="UP000814140"/>
    </source>
</evidence>
<gene>
    <name evidence="1" type="ORF">BV25DRAFT_1950354</name>
</gene>
<comment type="caution">
    <text evidence="1">The sequence shown here is derived from an EMBL/GenBank/DDBJ whole genome shotgun (WGS) entry which is preliminary data.</text>
</comment>
<keyword evidence="2" id="KW-1185">Reference proteome</keyword>
<name>A0ACB8SX76_9AGAM</name>
<organism evidence="1 2">
    <name type="scientific">Artomyces pyxidatus</name>
    <dbReference type="NCBI Taxonomy" id="48021"/>
    <lineage>
        <taxon>Eukaryota</taxon>
        <taxon>Fungi</taxon>
        <taxon>Dikarya</taxon>
        <taxon>Basidiomycota</taxon>
        <taxon>Agaricomycotina</taxon>
        <taxon>Agaricomycetes</taxon>
        <taxon>Russulales</taxon>
        <taxon>Auriscalpiaceae</taxon>
        <taxon>Artomyces</taxon>
    </lineage>
</organism>